<evidence type="ECO:0000256" key="3">
    <source>
        <dbReference type="PROSITE-ProRule" id="PRU00023"/>
    </source>
</evidence>
<dbReference type="InterPro" id="IPR002110">
    <property type="entry name" value="Ankyrin_rpt"/>
</dbReference>
<dbReference type="EMBL" id="CAJOAZ010017417">
    <property type="protein sequence ID" value="CAF4315262.1"/>
    <property type="molecule type" value="Genomic_DNA"/>
</dbReference>
<dbReference type="SMART" id="SM00248">
    <property type="entry name" value="ANK"/>
    <property type="match status" value="2"/>
</dbReference>
<dbReference type="SUPFAM" id="SSF48403">
    <property type="entry name" value="Ankyrin repeat"/>
    <property type="match status" value="1"/>
</dbReference>
<feature type="repeat" description="ANK" evidence="3">
    <location>
        <begin position="92"/>
        <end position="124"/>
    </location>
</feature>
<feature type="repeat" description="ANK" evidence="3">
    <location>
        <begin position="125"/>
        <end position="146"/>
    </location>
</feature>
<dbReference type="PANTHER" id="PTHR24161">
    <property type="entry name" value="ANK_REP_REGION DOMAIN-CONTAINING PROTEIN-RELATED"/>
    <property type="match status" value="1"/>
</dbReference>
<dbReference type="Pfam" id="PF12796">
    <property type="entry name" value="Ank_2"/>
    <property type="match status" value="1"/>
</dbReference>
<evidence type="ECO:0000256" key="1">
    <source>
        <dbReference type="ARBA" id="ARBA00022737"/>
    </source>
</evidence>
<gene>
    <name evidence="5" type="ORF">OXD698_LOCUS46864</name>
</gene>
<keyword evidence="2 3" id="KW-0040">ANK repeat</keyword>
<dbReference type="PANTHER" id="PTHR24161:SF85">
    <property type="entry name" value="PALMITOYLTRANSFERASE HIP14"/>
    <property type="match status" value="1"/>
</dbReference>
<evidence type="ECO:0000256" key="4">
    <source>
        <dbReference type="SAM" id="MobiDB-lite"/>
    </source>
</evidence>
<name>A0A820IW28_9BILA</name>
<comment type="caution">
    <text evidence="5">The sequence shown here is derived from an EMBL/GenBank/DDBJ whole genome shotgun (WGS) entry which is preliminary data.</text>
</comment>
<keyword evidence="1" id="KW-0677">Repeat</keyword>
<dbReference type="Proteomes" id="UP000663844">
    <property type="component" value="Unassembled WGS sequence"/>
</dbReference>
<dbReference type="AlphaFoldDB" id="A0A820IW28"/>
<dbReference type="Gene3D" id="1.25.40.20">
    <property type="entry name" value="Ankyrin repeat-containing domain"/>
    <property type="match status" value="1"/>
</dbReference>
<dbReference type="PROSITE" id="PS50297">
    <property type="entry name" value="ANK_REP_REGION"/>
    <property type="match status" value="3"/>
</dbReference>
<reference evidence="5" key="1">
    <citation type="submission" date="2021-02" db="EMBL/GenBank/DDBJ databases">
        <authorList>
            <person name="Nowell W R."/>
        </authorList>
    </citation>
    <scope>NUCLEOTIDE SEQUENCE</scope>
</reference>
<dbReference type="InterPro" id="IPR036770">
    <property type="entry name" value="Ankyrin_rpt-contain_sf"/>
</dbReference>
<feature type="non-terminal residue" evidence="5">
    <location>
        <position position="1"/>
    </location>
</feature>
<evidence type="ECO:0000256" key="2">
    <source>
        <dbReference type="ARBA" id="ARBA00023043"/>
    </source>
</evidence>
<feature type="region of interest" description="Disordered" evidence="4">
    <location>
        <begin position="1"/>
        <end position="25"/>
    </location>
</feature>
<feature type="non-terminal residue" evidence="5">
    <location>
        <position position="146"/>
    </location>
</feature>
<protein>
    <submittedName>
        <fullName evidence="5">Uncharacterized protein</fullName>
    </submittedName>
</protein>
<evidence type="ECO:0000313" key="5">
    <source>
        <dbReference type="EMBL" id="CAF4315262.1"/>
    </source>
</evidence>
<sequence length="146" mass="16022">SCGHAHTPAHFSQPVPEPPPKPSPAEMSIVQAIQYNELDRAKEIIESGQTDVNTPDEEGCYLLHWAAINNHVEIIRYLISKGASVDIKGGDLQSTPLHWACRQGCIEAFFILVDNGASLHSTDVNLVQPIHLAAQYGEIKILSYLL</sequence>
<organism evidence="5 6">
    <name type="scientific">Adineta steineri</name>
    <dbReference type="NCBI Taxonomy" id="433720"/>
    <lineage>
        <taxon>Eukaryota</taxon>
        <taxon>Metazoa</taxon>
        <taxon>Spiralia</taxon>
        <taxon>Gnathifera</taxon>
        <taxon>Rotifera</taxon>
        <taxon>Eurotatoria</taxon>
        <taxon>Bdelloidea</taxon>
        <taxon>Adinetida</taxon>
        <taxon>Adinetidae</taxon>
        <taxon>Adineta</taxon>
    </lineage>
</organism>
<accession>A0A820IW28</accession>
<proteinExistence type="predicted"/>
<evidence type="ECO:0000313" key="6">
    <source>
        <dbReference type="Proteomes" id="UP000663844"/>
    </source>
</evidence>
<feature type="repeat" description="ANK" evidence="3">
    <location>
        <begin position="58"/>
        <end position="90"/>
    </location>
</feature>
<dbReference type="PROSITE" id="PS50088">
    <property type="entry name" value="ANK_REPEAT"/>
    <property type="match status" value="3"/>
</dbReference>